<gene>
    <name evidence="5" type="ORF">RSPPHO_01696</name>
</gene>
<dbReference type="Pfam" id="PF02666">
    <property type="entry name" value="PS_Dcarbxylase"/>
    <property type="match status" value="1"/>
</dbReference>
<sequence>MHKVVEELRSLIAENNWEDKFDVAIRKAGSYNIPQLRHIKTLEDYLTWMDNLLQWQPIENYLGREIYNRICEFYFILNQEPVRGLQNRVIPAQQSAPLTPLSQWIVAFADAWGEYLDTPESISDASILTFYASPPFNMDEYMPPPSGYRTFNQMFARHVKPGMRPIAAIGDPKVITAAADSTLVGWWQINEHSKIRVKALEWSIMELLDGSPYKERFKGGVFMHSFLNTTDYHRLHVPVPGTVLESRVVLGQAYLDVQAVPITGNTAGEFRVAAVRTFDAQDGTGYQFAQARGLLVMDSPIGLVAVLPIGMAQVSSVVMTAEVGRTLHKGEEFSYFQFGGSDHVILFEAKSNVTIVAQPNVHYNMGQTIALAYPSL</sequence>
<dbReference type="eggNOG" id="COG0688">
    <property type="taxonomic scope" value="Bacteria"/>
</dbReference>
<accession>H6SK07</accession>
<dbReference type="HOGENOM" id="CLU_043148_1_1_5"/>
<dbReference type="PANTHER" id="PTHR10067">
    <property type="entry name" value="PHOSPHATIDYLSERINE DECARBOXYLASE"/>
    <property type="match status" value="1"/>
</dbReference>
<evidence type="ECO:0000313" key="6">
    <source>
        <dbReference type="Proteomes" id="UP000033220"/>
    </source>
</evidence>
<evidence type="ECO:0000256" key="2">
    <source>
        <dbReference type="ARBA" id="ARBA00023145"/>
    </source>
</evidence>
<organism evidence="5 6">
    <name type="scientific">Pararhodospirillum photometricum DSM 122</name>
    <dbReference type="NCBI Taxonomy" id="1150469"/>
    <lineage>
        <taxon>Bacteria</taxon>
        <taxon>Pseudomonadati</taxon>
        <taxon>Pseudomonadota</taxon>
        <taxon>Alphaproteobacteria</taxon>
        <taxon>Rhodospirillales</taxon>
        <taxon>Rhodospirillaceae</taxon>
        <taxon>Pararhodospirillum</taxon>
    </lineage>
</organism>
<keyword evidence="2" id="KW-0865">Zymogen</keyword>
<protein>
    <submittedName>
        <fullName evidence="5">Phosphatidylserine decarboxylase</fullName>
    </submittedName>
</protein>
<dbReference type="EMBL" id="HE663493">
    <property type="protein sequence ID" value="CCG08322.1"/>
    <property type="molecule type" value="Genomic_DNA"/>
</dbReference>
<dbReference type="GO" id="GO:0008654">
    <property type="term" value="P:phospholipid biosynthetic process"/>
    <property type="evidence" value="ECO:0007669"/>
    <property type="project" value="InterPro"/>
</dbReference>
<keyword evidence="6" id="KW-1185">Reference proteome</keyword>
<evidence type="ECO:0000256" key="3">
    <source>
        <dbReference type="ARBA" id="ARBA00023239"/>
    </source>
</evidence>
<evidence type="ECO:0000256" key="4">
    <source>
        <dbReference type="ARBA" id="ARBA00023317"/>
    </source>
</evidence>
<evidence type="ECO:0000256" key="1">
    <source>
        <dbReference type="ARBA" id="ARBA00022793"/>
    </source>
</evidence>
<dbReference type="RefSeq" id="WP_014414959.1">
    <property type="nucleotide sequence ID" value="NC_017059.1"/>
</dbReference>
<name>H6SK07_PARPM</name>
<dbReference type="OrthoDB" id="9802030at2"/>
<dbReference type="InterPro" id="IPR003817">
    <property type="entry name" value="PS_Dcarbxylase"/>
</dbReference>
<keyword evidence="3" id="KW-0456">Lyase</keyword>
<dbReference type="PANTHER" id="PTHR10067:SF13">
    <property type="entry name" value="PHOSPHATIDYLSERINE DECARBOXYLASE"/>
    <property type="match status" value="1"/>
</dbReference>
<evidence type="ECO:0000313" key="5">
    <source>
        <dbReference type="EMBL" id="CCG08322.1"/>
    </source>
</evidence>
<dbReference type="PATRIC" id="fig|1150469.3.peg.1911"/>
<proteinExistence type="predicted"/>
<reference evidence="5 6" key="1">
    <citation type="submission" date="2012-02" db="EMBL/GenBank/DDBJ databases">
        <title>Shotgun genome sequence of Phaeospirillum photometricum DSM 122.</title>
        <authorList>
            <person name="Duquesne K."/>
            <person name="Sturgis J."/>
        </authorList>
    </citation>
    <scope>NUCLEOTIDE SEQUENCE [LARGE SCALE GENOMIC DNA]</scope>
    <source>
        <strain evidence="6">DSM122</strain>
    </source>
</reference>
<keyword evidence="1" id="KW-0210">Decarboxylase</keyword>
<dbReference type="AlphaFoldDB" id="H6SK07"/>
<keyword evidence="4" id="KW-0670">Pyruvate</keyword>
<dbReference type="STRING" id="1150469.RSPPHO_01696"/>
<dbReference type="KEGG" id="rpm:RSPPHO_01696"/>
<dbReference type="Proteomes" id="UP000033220">
    <property type="component" value="Chromosome DSM 122"/>
</dbReference>
<dbReference type="GO" id="GO:0004609">
    <property type="term" value="F:phosphatidylserine decarboxylase activity"/>
    <property type="evidence" value="ECO:0007669"/>
    <property type="project" value="InterPro"/>
</dbReference>